<dbReference type="Pfam" id="PF13561">
    <property type="entry name" value="adh_short_C2"/>
    <property type="match status" value="1"/>
</dbReference>
<evidence type="ECO:0000313" key="8">
    <source>
        <dbReference type="Proteomes" id="UP000021053"/>
    </source>
</evidence>
<feature type="domain" description="Ketoreductase" evidence="6">
    <location>
        <begin position="7"/>
        <end position="145"/>
    </location>
</feature>
<dbReference type="SUPFAM" id="SSF51735">
    <property type="entry name" value="NAD(P)-binding Rossmann-fold domains"/>
    <property type="match status" value="1"/>
</dbReference>
<evidence type="ECO:0000256" key="5">
    <source>
        <dbReference type="ARBA" id="ARBA00023221"/>
    </source>
</evidence>
<evidence type="ECO:0000256" key="3">
    <source>
        <dbReference type="ARBA" id="ARBA00023027"/>
    </source>
</evidence>
<keyword evidence="5" id="KW-0753">Steroid metabolism</keyword>
<dbReference type="InterPro" id="IPR057326">
    <property type="entry name" value="KR_dom"/>
</dbReference>
<dbReference type="HOGENOM" id="CLU_010194_1_0_11"/>
<evidence type="ECO:0000256" key="1">
    <source>
        <dbReference type="ARBA" id="ARBA00006484"/>
    </source>
</evidence>
<dbReference type="RefSeq" id="WP_035852034.1">
    <property type="nucleotide sequence ID" value="NZ_KK073874.1"/>
</dbReference>
<dbReference type="InterPro" id="IPR020904">
    <property type="entry name" value="Sc_DH/Rdtase_CS"/>
</dbReference>
<dbReference type="SMART" id="SM00822">
    <property type="entry name" value="PKS_KR"/>
    <property type="match status" value="1"/>
</dbReference>
<dbReference type="PATRIC" id="fig|927661.3.peg.3456"/>
<dbReference type="EMBL" id="JFBT01000001">
    <property type="protein sequence ID" value="EXG82327.1"/>
    <property type="molecule type" value="Genomic_DNA"/>
</dbReference>
<keyword evidence="3" id="KW-0520">NAD</keyword>
<evidence type="ECO:0000259" key="6">
    <source>
        <dbReference type="SMART" id="SM00822"/>
    </source>
</evidence>
<dbReference type="Proteomes" id="UP000021053">
    <property type="component" value="Unassembled WGS sequence"/>
</dbReference>
<keyword evidence="2" id="KW-0560">Oxidoreductase</keyword>
<name>A0A010ZYP9_9ACTN</name>
<protein>
    <recommendedName>
        <fullName evidence="6">Ketoreductase domain-containing protein</fullName>
    </recommendedName>
</protein>
<dbReference type="GO" id="GO:0008202">
    <property type="term" value="P:steroid metabolic process"/>
    <property type="evidence" value="ECO:0007669"/>
    <property type="project" value="UniProtKB-KW"/>
</dbReference>
<dbReference type="PROSITE" id="PS00061">
    <property type="entry name" value="ADH_SHORT"/>
    <property type="match status" value="1"/>
</dbReference>
<keyword evidence="8" id="KW-1185">Reference proteome</keyword>
<dbReference type="GO" id="GO:0016491">
    <property type="term" value="F:oxidoreductase activity"/>
    <property type="evidence" value="ECO:0007669"/>
    <property type="project" value="UniProtKB-KW"/>
</dbReference>
<comment type="similarity">
    <text evidence="1">Belongs to the short-chain dehydrogenases/reductases (SDR) family.</text>
</comment>
<dbReference type="NCBIfam" id="NF005559">
    <property type="entry name" value="PRK07231.1"/>
    <property type="match status" value="1"/>
</dbReference>
<gene>
    <name evidence="7" type="ORF">CryarDRAFT_3498</name>
</gene>
<dbReference type="Gene3D" id="3.40.50.720">
    <property type="entry name" value="NAD(P)-binding Rossmann-like Domain"/>
    <property type="match status" value="1"/>
</dbReference>
<organism evidence="7 8">
    <name type="scientific">Cryptosporangium arvum DSM 44712</name>
    <dbReference type="NCBI Taxonomy" id="927661"/>
    <lineage>
        <taxon>Bacteria</taxon>
        <taxon>Bacillati</taxon>
        <taxon>Actinomycetota</taxon>
        <taxon>Actinomycetes</taxon>
        <taxon>Cryptosporangiales</taxon>
        <taxon>Cryptosporangiaceae</taxon>
        <taxon>Cryptosporangium</taxon>
    </lineage>
</organism>
<dbReference type="PANTHER" id="PTHR43180">
    <property type="entry name" value="3-OXOACYL-(ACYL-CARRIER-PROTEIN) REDUCTASE (AFU_ORTHOLOGUE AFUA_6G11210)"/>
    <property type="match status" value="1"/>
</dbReference>
<sequence>MDSLIGKVAVVTGATSGIGVDVARAFVAEGANVVLAGRRRELGEALAGELGPAASFTATDVSDEGAVAALLDLTVERHGRLDVLVNNAGSPSQLGSIEDVDAAAFRAAHEVNLMGALYGIKHATGHLRRQGSGGSIINMASITGTRAVYAGVAYSTSKAALISLSQWAAAELGSYGIRVNCISPGFVTTGRFGKAAGVAEETAQARLSALEAYAREQARSLQALPRPGFGPDVAGAAVYLAGDASAYVTGHDLVVDGGLSLGQPLEAMVRLRDAMAAIYLS</sequence>
<dbReference type="InterPro" id="IPR002347">
    <property type="entry name" value="SDR_fam"/>
</dbReference>
<dbReference type="PANTHER" id="PTHR43180:SF28">
    <property type="entry name" value="NAD(P)-BINDING ROSSMANN-FOLD SUPERFAMILY PROTEIN"/>
    <property type="match status" value="1"/>
</dbReference>
<dbReference type="PRINTS" id="PR00080">
    <property type="entry name" value="SDRFAMILY"/>
</dbReference>
<dbReference type="OrthoDB" id="286404at2"/>
<dbReference type="PRINTS" id="PR00081">
    <property type="entry name" value="GDHRDH"/>
</dbReference>
<dbReference type="FunFam" id="3.40.50.720:FF:000084">
    <property type="entry name" value="Short-chain dehydrogenase reductase"/>
    <property type="match status" value="1"/>
</dbReference>
<evidence type="ECO:0000256" key="2">
    <source>
        <dbReference type="ARBA" id="ARBA00023002"/>
    </source>
</evidence>
<reference evidence="7 8" key="1">
    <citation type="submission" date="2013-07" db="EMBL/GenBank/DDBJ databases">
        <authorList>
            <consortium name="DOE Joint Genome Institute"/>
            <person name="Eisen J."/>
            <person name="Huntemann M."/>
            <person name="Han J."/>
            <person name="Chen A."/>
            <person name="Kyrpides N."/>
            <person name="Mavromatis K."/>
            <person name="Markowitz V."/>
            <person name="Palaniappan K."/>
            <person name="Ivanova N."/>
            <person name="Schaumberg A."/>
            <person name="Pati A."/>
            <person name="Liolios K."/>
            <person name="Nordberg H.P."/>
            <person name="Cantor M.N."/>
            <person name="Hua S.X."/>
            <person name="Woyke T."/>
        </authorList>
    </citation>
    <scope>NUCLEOTIDE SEQUENCE [LARGE SCALE GENOMIC DNA]</scope>
    <source>
        <strain evidence="7 8">DSM 44712</strain>
    </source>
</reference>
<evidence type="ECO:0000313" key="7">
    <source>
        <dbReference type="EMBL" id="EXG82327.1"/>
    </source>
</evidence>
<proteinExistence type="inferred from homology"/>
<keyword evidence="4" id="KW-0443">Lipid metabolism</keyword>
<dbReference type="InterPro" id="IPR036291">
    <property type="entry name" value="NAD(P)-bd_dom_sf"/>
</dbReference>
<comment type="caution">
    <text evidence="7">The sequence shown here is derived from an EMBL/GenBank/DDBJ whole genome shotgun (WGS) entry which is preliminary data.</text>
</comment>
<evidence type="ECO:0000256" key="4">
    <source>
        <dbReference type="ARBA" id="ARBA00023098"/>
    </source>
</evidence>
<dbReference type="AlphaFoldDB" id="A0A010ZYP9"/>
<accession>A0A010ZYP9</accession>